<dbReference type="NCBIfam" id="TIGR04183">
    <property type="entry name" value="Por_Secre_tail"/>
    <property type="match status" value="1"/>
</dbReference>
<evidence type="ECO:0000256" key="1">
    <source>
        <dbReference type="ARBA" id="ARBA00022729"/>
    </source>
</evidence>
<organism evidence="3 4">
    <name type="scientific">Chryseobacterium glaciei</name>
    <dbReference type="NCBI Taxonomy" id="1685010"/>
    <lineage>
        <taxon>Bacteria</taxon>
        <taxon>Pseudomonadati</taxon>
        <taxon>Bacteroidota</taxon>
        <taxon>Flavobacteriia</taxon>
        <taxon>Flavobacteriales</taxon>
        <taxon>Weeksellaceae</taxon>
        <taxon>Chryseobacterium group</taxon>
        <taxon>Chryseobacterium</taxon>
    </lineage>
</organism>
<sequence length="386" mass="40372">MKRDLLNMKSLAVAVLLFSTGFVNGQWLTTGNATTSSLNYVGTTGIVPLFLRVNGATTNPGQASLTSSGSFVVDGVNNSNTVNAKGSLVAGIGNVLGANVDSSLIVGWENNLSNSGGGNIVAGQLNTVLNSAGKSVALGWANTIRATNQFAIGVGIDLGTYYSGGFGIDLATTGDRSFVIGSGTSGAKLTNTIPRSIMFGMSGTSTMLIRDQFVGVRTTAPTANFHSVGTVRLQGLPSGSGRALVVDNDGNVMVATSTITRQSDNQNPVEIQTQIDELKKEIQELKDLLKQNKISLDLSSESNGPRLYQNIPNPAKGETDIKYYLPANSKQAAISVYSISGQLVKTISLKDKGNGTINITGIQSGSYVYQMTVDGKVAESKKMLIQ</sequence>
<dbReference type="Pfam" id="PF18962">
    <property type="entry name" value="Por_Secre_tail"/>
    <property type="match status" value="1"/>
</dbReference>
<gene>
    <name evidence="3" type="ORF">A0O34_18010</name>
</gene>
<dbReference type="KEGG" id="chh:A0O34_18010"/>
<name>A0A172XZ62_9FLAO</name>
<dbReference type="InterPro" id="IPR026444">
    <property type="entry name" value="Secre_tail"/>
</dbReference>
<accession>A0A172XZ62</accession>
<evidence type="ECO:0000259" key="2">
    <source>
        <dbReference type="Pfam" id="PF18962"/>
    </source>
</evidence>
<reference evidence="3 4" key="1">
    <citation type="submission" date="2016-04" db="EMBL/GenBank/DDBJ databases">
        <title>Complete Genome Sequence of Chryseobacterium sp. IHBB 10212.</title>
        <authorList>
            <person name="Pal M."/>
            <person name="Swarnkar M.K."/>
            <person name="Kaushal K."/>
            <person name="Chhibber S."/>
            <person name="Singh A.K."/>
            <person name="Gulati A."/>
        </authorList>
    </citation>
    <scope>NUCLEOTIDE SEQUENCE [LARGE SCALE GENOMIC DNA]</scope>
    <source>
        <strain evidence="3 4">IHBB 10212</strain>
    </source>
</reference>
<dbReference type="Proteomes" id="UP000077824">
    <property type="component" value="Chromosome"/>
</dbReference>
<dbReference type="RefSeq" id="WP_066757779.1">
    <property type="nucleotide sequence ID" value="NZ_CP015199.1"/>
</dbReference>
<dbReference type="EMBL" id="CP015199">
    <property type="protein sequence ID" value="ANF52298.1"/>
    <property type="molecule type" value="Genomic_DNA"/>
</dbReference>
<keyword evidence="1" id="KW-0732">Signal</keyword>
<evidence type="ECO:0000313" key="4">
    <source>
        <dbReference type="Proteomes" id="UP000077824"/>
    </source>
</evidence>
<keyword evidence="4" id="KW-1185">Reference proteome</keyword>
<feature type="domain" description="Secretion system C-terminal sorting" evidence="2">
    <location>
        <begin position="312"/>
        <end position="385"/>
    </location>
</feature>
<evidence type="ECO:0000313" key="3">
    <source>
        <dbReference type="EMBL" id="ANF52298.1"/>
    </source>
</evidence>
<protein>
    <recommendedName>
        <fullName evidence="2">Secretion system C-terminal sorting domain-containing protein</fullName>
    </recommendedName>
</protein>
<dbReference type="STRING" id="1685010.A0O34_18010"/>
<dbReference type="Gene3D" id="2.60.40.4070">
    <property type="match status" value="1"/>
</dbReference>
<dbReference type="OrthoDB" id="9808953at2"/>
<dbReference type="AlphaFoldDB" id="A0A172XZ62"/>
<proteinExistence type="predicted"/>